<organism evidence="1">
    <name type="scientific">viral metagenome</name>
    <dbReference type="NCBI Taxonomy" id="1070528"/>
    <lineage>
        <taxon>unclassified sequences</taxon>
        <taxon>metagenomes</taxon>
        <taxon>organismal metagenomes</taxon>
    </lineage>
</organism>
<evidence type="ECO:0000313" key="1">
    <source>
        <dbReference type="EMBL" id="QHT08556.1"/>
    </source>
</evidence>
<name>A0A6C0CUP4_9ZZZZ</name>
<dbReference type="EMBL" id="MN739498">
    <property type="protein sequence ID" value="QHT08556.1"/>
    <property type="molecule type" value="Genomic_DNA"/>
</dbReference>
<accession>A0A6C0CUP4</accession>
<evidence type="ECO:0008006" key="2">
    <source>
        <dbReference type="Google" id="ProtNLM"/>
    </source>
</evidence>
<reference evidence="1" key="1">
    <citation type="journal article" date="2020" name="Nature">
        <title>Giant virus diversity and host interactions through global metagenomics.</title>
        <authorList>
            <person name="Schulz F."/>
            <person name="Roux S."/>
            <person name="Paez-Espino D."/>
            <person name="Jungbluth S."/>
            <person name="Walsh D.A."/>
            <person name="Denef V.J."/>
            <person name="McMahon K.D."/>
            <person name="Konstantinidis K.T."/>
            <person name="Eloe-Fadrosh E.A."/>
            <person name="Kyrpides N.C."/>
            <person name="Woyke T."/>
        </authorList>
    </citation>
    <scope>NUCLEOTIDE SEQUENCE</scope>
    <source>
        <strain evidence="1">GVMAG-M-3300022752-66</strain>
    </source>
</reference>
<dbReference type="AlphaFoldDB" id="A0A6C0CUP4"/>
<sequence length="277" mass="32966">MKLDCVLTAVNNNPLYLEFIPIFVNTWKKLYPSVDVKIILTAEKIPEEYLDYKENIILFEPIENVLTSFIAQYIRLLYPCILNYENGILITDMDILPMNRTYYTEHIKEYENTKFIYMRENICFSESQIAMCYNVASPLIWKEIFEINSLEDVRDRLKTVFQSNIVLEGGGNVGWCIDQLHLYEKVINWNDKTNNFICLKEKDTGFHRLNRFDFYQLDDIIKENISNGVYADYHCYRPMSTYHKINNDIYDLLPAMPKEVQSPQLISKKRRGKRRKK</sequence>
<proteinExistence type="predicted"/>
<protein>
    <recommendedName>
        <fullName evidence="2">Nucleotide-diphospho-sugar transferase domain-containing protein</fullName>
    </recommendedName>
</protein>